<feature type="site" description="Could play a key role in the communication between the regulatory and the substrate sites" evidence="9">
    <location>
        <position position="60"/>
    </location>
</feature>
<dbReference type="InterPro" id="IPR056818">
    <property type="entry name" value="GlmU/GlgC-like_hexapep"/>
</dbReference>
<comment type="catalytic activity">
    <reaction evidence="9">
        <text>alpha-D-glucose 1-phosphate + ATP + H(+) = ADP-alpha-D-glucose + diphosphate</text>
        <dbReference type="Rhea" id="RHEA:12120"/>
        <dbReference type="ChEBI" id="CHEBI:15378"/>
        <dbReference type="ChEBI" id="CHEBI:30616"/>
        <dbReference type="ChEBI" id="CHEBI:33019"/>
        <dbReference type="ChEBI" id="CHEBI:57498"/>
        <dbReference type="ChEBI" id="CHEBI:58601"/>
        <dbReference type="EC" id="2.7.7.27"/>
    </reaction>
</comment>
<evidence type="ECO:0000256" key="6">
    <source>
        <dbReference type="ARBA" id="ARBA00022840"/>
    </source>
</evidence>
<dbReference type="InterPro" id="IPR029044">
    <property type="entry name" value="Nucleotide-diphossugar_trans"/>
</dbReference>
<evidence type="ECO:0000256" key="3">
    <source>
        <dbReference type="ARBA" id="ARBA00022679"/>
    </source>
</evidence>
<evidence type="ECO:0000313" key="12">
    <source>
        <dbReference type="EMBL" id="MCZ8513012.1"/>
    </source>
</evidence>
<dbReference type="HAMAP" id="MF_00624">
    <property type="entry name" value="GlgC"/>
    <property type="match status" value="1"/>
</dbReference>
<dbReference type="CDD" id="cd02508">
    <property type="entry name" value="ADP_Glucose_PP"/>
    <property type="match status" value="1"/>
</dbReference>
<dbReference type="InterPro" id="IPR023049">
    <property type="entry name" value="GlgC_bac"/>
</dbReference>
<comment type="caution">
    <text evidence="12">The sequence shown here is derived from an EMBL/GenBank/DDBJ whole genome shotgun (WGS) entry which is preliminary data.</text>
</comment>
<keyword evidence="5 9" id="KW-0547">Nucleotide-binding</keyword>
<organism evidence="12 13">
    <name type="scientific">Paenibacillus gyeongsangnamensis</name>
    <dbReference type="NCBI Taxonomy" id="3388067"/>
    <lineage>
        <taxon>Bacteria</taxon>
        <taxon>Bacillati</taxon>
        <taxon>Bacillota</taxon>
        <taxon>Bacilli</taxon>
        <taxon>Bacillales</taxon>
        <taxon>Paenibacillaceae</taxon>
        <taxon>Paenibacillus</taxon>
    </lineage>
</organism>
<evidence type="ECO:0000256" key="5">
    <source>
        <dbReference type="ARBA" id="ARBA00022741"/>
    </source>
</evidence>
<dbReference type="SUPFAM" id="SSF51161">
    <property type="entry name" value="Trimeric LpxA-like enzymes"/>
    <property type="match status" value="1"/>
</dbReference>
<dbReference type="SUPFAM" id="SSF53448">
    <property type="entry name" value="Nucleotide-diphospho-sugar transferases"/>
    <property type="match status" value="1"/>
</dbReference>
<protein>
    <recommendedName>
        <fullName evidence="9">Glucose-1-phosphate adenylyltransferase</fullName>
        <ecNumber evidence="9">2.7.7.27</ecNumber>
    </recommendedName>
    <alternativeName>
        <fullName evidence="9">ADP-glucose pyrophosphorylase</fullName>
        <shortName evidence="9">ADPGlc PPase</shortName>
    </alternativeName>
    <alternativeName>
        <fullName evidence="9">ADP-glucose synthase</fullName>
    </alternativeName>
</protein>
<dbReference type="InterPro" id="IPR011004">
    <property type="entry name" value="Trimer_LpxA-like_sf"/>
</dbReference>
<name>A0ABT4Q812_9BACL</name>
<comment type="pathway">
    <text evidence="9">Glycan biosynthesis; glycogen biosynthesis.</text>
</comment>
<evidence type="ECO:0000256" key="2">
    <source>
        <dbReference type="ARBA" id="ARBA00022600"/>
    </source>
</evidence>
<evidence type="ECO:0000259" key="10">
    <source>
        <dbReference type="Pfam" id="PF00483"/>
    </source>
</evidence>
<dbReference type="InterPro" id="IPR011831">
    <property type="entry name" value="ADP-Glc_PPase"/>
</dbReference>
<reference evidence="12 13" key="1">
    <citation type="submission" date="2022-12" db="EMBL/GenBank/DDBJ databases">
        <title>Draft genome sequence of Paenibacillus sp. dW9.</title>
        <authorList>
            <person name="Choi E.-W."/>
            <person name="Kim D.-U."/>
        </authorList>
    </citation>
    <scope>NUCLEOTIDE SEQUENCE [LARGE SCALE GENOMIC DNA]</scope>
    <source>
        <strain evidence="13">dW9</strain>
    </source>
</reference>
<evidence type="ECO:0000256" key="4">
    <source>
        <dbReference type="ARBA" id="ARBA00022695"/>
    </source>
</evidence>
<keyword evidence="4 9" id="KW-0548">Nucleotidyltransferase</keyword>
<evidence type="ECO:0000256" key="7">
    <source>
        <dbReference type="ARBA" id="ARBA00023056"/>
    </source>
</evidence>
<feature type="site" description="Could play a key role in the communication between the regulatory and the substrate sites" evidence="9">
    <location>
        <position position="99"/>
    </location>
</feature>
<accession>A0ABT4Q812</accession>
<dbReference type="GO" id="GO:0008878">
    <property type="term" value="F:glucose-1-phosphate adenylyltransferase activity"/>
    <property type="evidence" value="ECO:0007669"/>
    <property type="project" value="UniProtKB-EC"/>
</dbReference>
<dbReference type="InterPro" id="IPR005836">
    <property type="entry name" value="ADP_Glu_pyroP_CS"/>
</dbReference>
<evidence type="ECO:0000256" key="9">
    <source>
        <dbReference type="HAMAP-Rule" id="MF_00624"/>
    </source>
</evidence>
<feature type="domain" description="Nucleotidyl transferase" evidence="10">
    <location>
        <begin position="8"/>
        <end position="261"/>
    </location>
</feature>
<comment type="subunit">
    <text evidence="9">Homotetramer.</text>
</comment>
<dbReference type="Pfam" id="PF24894">
    <property type="entry name" value="Hexapep_GlmU"/>
    <property type="match status" value="1"/>
</dbReference>
<dbReference type="PANTHER" id="PTHR43523">
    <property type="entry name" value="GLUCOSE-1-PHOSPHATE ADENYLYLTRANSFERASE-RELATED"/>
    <property type="match status" value="1"/>
</dbReference>
<feature type="binding site" evidence="9">
    <location>
        <begin position="180"/>
        <end position="181"/>
    </location>
    <ligand>
        <name>alpha-D-glucose 1-phosphate</name>
        <dbReference type="ChEBI" id="CHEBI:58601"/>
    </ligand>
</feature>
<feature type="binding site" evidence="9">
    <location>
        <position position="191"/>
    </location>
    <ligand>
        <name>alpha-D-glucose 1-phosphate</name>
        <dbReference type="ChEBI" id="CHEBI:58601"/>
    </ligand>
</feature>
<comment type="similarity">
    <text evidence="1 9">Belongs to the bacterial/plant glucose-1-phosphate adenylyltransferase family.</text>
</comment>
<evidence type="ECO:0000259" key="11">
    <source>
        <dbReference type="Pfam" id="PF24894"/>
    </source>
</evidence>
<gene>
    <name evidence="9" type="primary">glgC</name>
    <name evidence="12" type="ORF">O9H85_11380</name>
</gene>
<sequence>MRKKECVAMLLAGGEGRRLGVLTSKLAKPAVHFGGKYRIIDFTLSNCTNSGIDTVGVLTQYQPLVLNTYIGIGSPWDLDRKNGGVTVLPPYMEQNGGDWYKGTANAIYRNISFVEQYDPEYVLVISGDHIYKMDYDNMLRFHKSKGADATIAVIEVKWEEASRFGIMSTDENDRITEFAEKPKEPKSNLASMGIYIFNWQVLKDYLIRDEADPDSSKDFGKDLIPAMLRTGQRMMAYPFEGYWKDVGTIQSLWEANMDLLETEPEFNLNDRSWRIYSVNPLQPGQYVSPTAQIRRSLVNEGCCVFGEVDHSVLFYGVQVGEGTLIKDSVIMPNVTIGNNVKIYKSIIGEGTVVEDGAVIGTPEEEGPQDIVLIGSNEHISMATNSRKG</sequence>
<keyword evidence="13" id="KW-1185">Reference proteome</keyword>
<evidence type="ECO:0000313" key="13">
    <source>
        <dbReference type="Proteomes" id="UP001527882"/>
    </source>
</evidence>
<dbReference type="PROSITE" id="PS00810">
    <property type="entry name" value="ADP_GLC_PYROPHOSPH_3"/>
    <property type="match status" value="1"/>
</dbReference>
<comment type="function">
    <text evidence="9">Involved in the biosynthesis of ADP-glucose, a building block required for the elongation reactions to produce glycogen. Catalyzes the reaction between ATP and alpha-D-glucose 1-phosphate (G1P) to produce pyrophosphate and ADP-Glc.</text>
</comment>
<dbReference type="NCBIfam" id="NF003670">
    <property type="entry name" value="PRK05293.1"/>
    <property type="match status" value="1"/>
</dbReference>
<evidence type="ECO:0000256" key="8">
    <source>
        <dbReference type="ARBA" id="ARBA00023277"/>
    </source>
</evidence>
<keyword evidence="8 9" id="KW-0119">Carbohydrate metabolism</keyword>
<feature type="domain" description="Glucose-1-phosphate adenylyltransferase/Bifunctional protein GlmU-like C-terminal hexapeptide" evidence="11">
    <location>
        <begin position="291"/>
        <end position="365"/>
    </location>
</feature>
<dbReference type="EC" id="2.7.7.27" evidence="9"/>
<feature type="binding site" evidence="9">
    <location>
        <position position="165"/>
    </location>
    <ligand>
        <name>alpha-D-glucose 1-phosphate</name>
        <dbReference type="ChEBI" id="CHEBI:58601"/>
    </ligand>
</feature>
<dbReference type="CDD" id="cd04651">
    <property type="entry name" value="LbH_G1P_AT_C"/>
    <property type="match status" value="1"/>
</dbReference>
<proteinExistence type="inferred from homology"/>
<evidence type="ECO:0000256" key="1">
    <source>
        <dbReference type="ARBA" id="ARBA00010443"/>
    </source>
</evidence>
<dbReference type="PANTHER" id="PTHR43523:SF2">
    <property type="entry name" value="GLUCOSE-1-PHOSPHATE ADENYLYLTRANSFERASE"/>
    <property type="match status" value="1"/>
</dbReference>
<dbReference type="PROSITE" id="PS00809">
    <property type="entry name" value="ADP_GLC_PYROPHOSPH_2"/>
    <property type="match status" value="1"/>
</dbReference>
<dbReference type="NCBIfam" id="TIGR02091">
    <property type="entry name" value="glgC"/>
    <property type="match status" value="1"/>
</dbReference>
<dbReference type="Gene3D" id="3.90.550.10">
    <property type="entry name" value="Spore Coat Polysaccharide Biosynthesis Protein SpsA, Chain A"/>
    <property type="match status" value="1"/>
</dbReference>
<dbReference type="Gene3D" id="2.160.10.10">
    <property type="entry name" value="Hexapeptide repeat proteins"/>
    <property type="match status" value="1"/>
</dbReference>
<keyword evidence="3 9" id="KW-0808">Transferase</keyword>
<keyword evidence="2 9" id="KW-0321">Glycogen metabolism</keyword>
<keyword evidence="6 9" id="KW-0067">ATP-binding</keyword>
<dbReference type="Proteomes" id="UP001527882">
    <property type="component" value="Unassembled WGS sequence"/>
</dbReference>
<dbReference type="EMBL" id="JAQAGZ010000006">
    <property type="protein sequence ID" value="MCZ8513012.1"/>
    <property type="molecule type" value="Genomic_DNA"/>
</dbReference>
<feature type="binding site" evidence="9">
    <location>
        <position position="100"/>
    </location>
    <ligand>
        <name>alpha-D-glucose 1-phosphate</name>
        <dbReference type="ChEBI" id="CHEBI:58601"/>
    </ligand>
</feature>
<dbReference type="InterPro" id="IPR005835">
    <property type="entry name" value="NTP_transferase_dom"/>
</dbReference>
<dbReference type="Pfam" id="PF00483">
    <property type="entry name" value="NTP_transferase"/>
    <property type="match status" value="1"/>
</dbReference>
<keyword evidence="7 9" id="KW-0320">Glycogen biosynthesis</keyword>